<protein>
    <submittedName>
        <fullName evidence="1">Uncharacterized protein</fullName>
    </submittedName>
</protein>
<dbReference type="AlphaFoldDB" id="A0A843UB44"/>
<dbReference type="Proteomes" id="UP000652761">
    <property type="component" value="Unassembled WGS sequence"/>
</dbReference>
<accession>A0A843UB44</accession>
<proteinExistence type="predicted"/>
<reference evidence="1" key="1">
    <citation type="submission" date="2017-07" db="EMBL/GenBank/DDBJ databases">
        <title>Taro Niue Genome Assembly and Annotation.</title>
        <authorList>
            <person name="Atibalentja N."/>
            <person name="Keating K."/>
            <person name="Fields C.J."/>
        </authorList>
    </citation>
    <scope>NUCLEOTIDE SEQUENCE</scope>
    <source>
        <strain evidence="1">Niue_2</strain>
        <tissue evidence="1">Leaf</tissue>
    </source>
</reference>
<sequence>MLLHHRQFQSLHEEVLAAGASPSLLPSPSPPSLSFSFSLSISQLISFRRTTSLPPPSVPRPSIPSIGHPILLSVSLPSQSPPPGVPGILLHLGPTPTSAFPLVSPIGPSLCEGPLLVLPSSAATLWVYSVGLIGRDTHLAVQLLFEEATKSLMLGKKVKLCDMEGQLVANAIIMSLDKSKMVMSKSLGEEYYEVELDET</sequence>
<evidence type="ECO:0000313" key="1">
    <source>
        <dbReference type="EMBL" id="MQL80818.1"/>
    </source>
</evidence>
<organism evidence="1 2">
    <name type="scientific">Colocasia esculenta</name>
    <name type="common">Wild taro</name>
    <name type="synonym">Arum esculentum</name>
    <dbReference type="NCBI Taxonomy" id="4460"/>
    <lineage>
        <taxon>Eukaryota</taxon>
        <taxon>Viridiplantae</taxon>
        <taxon>Streptophyta</taxon>
        <taxon>Embryophyta</taxon>
        <taxon>Tracheophyta</taxon>
        <taxon>Spermatophyta</taxon>
        <taxon>Magnoliopsida</taxon>
        <taxon>Liliopsida</taxon>
        <taxon>Araceae</taxon>
        <taxon>Aroideae</taxon>
        <taxon>Colocasieae</taxon>
        <taxon>Colocasia</taxon>
    </lineage>
</organism>
<comment type="caution">
    <text evidence="1">The sequence shown here is derived from an EMBL/GenBank/DDBJ whole genome shotgun (WGS) entry which is preliminary data.</text>
</comment>
<name>A0A843UB44_COLES</name>
<keyword evidence="2" id="KW-1185">Reference proteome</keyword>
<gene>
    <name evidence="1" type="ORF">Taro_013274</name>
</gene>
<evidence type="ECO:0000313" key="2">
    <source>
        <dbReference type="Proteomes" id="UP000652761"/>
    </source>
</evidence>
<dbReference type="EMBL" id="NMUH01000528">
    <property type="protein sequence ID" value="MQL80818.1"/>
    <property type="molecule type" value="Genomic_DNA"/>
</dbReference>